<accession>A0A8T8E0L6</accession>
<evidence type="ECO:0008006" key="4">
    <source>
        <dbReference type="Google" id="ProtNLM"/>
    </source>
</evidence>
<protein>
    <recommendedName>
        <fullName evidence="4">PH domain-containing protein</fullName>
    </recommendedName>
</protein>
<dbReference type="GeneID" id="62873477"/>
<feature type="transmembrane region" description="Helical" evidence="1">
    <location>
        <begin position="26"/>
        <end position="46"/>
    </location>
</feature>
<keyword evidence="1" id="KW-0472">Membrane</keyword>
<keyword evidence="3" id="KW-1185">Reference proteome</keyword>
<evidence type="ECO:0000313" key="3">
    <source>
        <dbReference type="Proteomes" id="UP000637819"/>
    </source>
</evidence>
<evidence type="ECO:0000313" key="2">
    <source>
        <dbReference type="EMBL" id="QRV15345.1"/>
    </source>
</evidence>
<keyword evidence="1" id="KW-0812">Transmembrane</keyword>
<dbReference type="RefSeq" id="WP_204747891.1">
    <property type="nucleotide sequence ID" value="NZ_CP069188.1"/>
</dbReference>
<sequence length="173" mass="19235">MAGSETEPAIASAGPIFEEHQSMPPWFGPALVALSAPALPVAAVVILDAEGVTGESVAILAAVAVLVLAPIPVFARARLRTTVREDGVAFRFSPFHRSERRVRFDEITDVRRSERGAYQYGLRRTRWGWEYRPNAREGVEIRRERGPAIFLGSERPRELLTAIETGLRQSRTR</sequence>
<organism evidence="2 3">
    <name type="scientific">Haloterrigena salifodinae</name>
    <dbReference type="NCBI Taxonomy" id="2675099"/>
    <lineage>
        <taxon>Archaea</taxon>
        <taxon>Methanobacteriati</taxon>
        <taxon>Methanobacteriota</taxon>
        <taxon>Stenosarchaea group</taxon>
        <taxon>Halobacteria</taxon>
        <taxon>Halobacteriales</taxon>
        <taxon>Natrialbaceae</taxon>
        <taxon>Haloterrigena</taxon>
    </lineage>
</organism>
<proteinExistence type="predicted"/>
<evidence type="ECO:0000256" key="1">
    <source>
        <dbReference type="SAM" id="Phobius"/>
    </source>
</evidence>
<gene>
    <name evidence="2" type="ORF">JMJ58_00095</name>
</gene>
<keyword evidence="1" id="KW-1133">Transmembrane helix</keyword>
<feature type="transmembrane region" description="Helical" evidence="1">
    <location>
        <begin position="58"/>
        <end position="75"/>
    </location>
</feature>
<dbReference type="KEGG" id="hsal:JMJ58_00095"/>
<name>A0A8T8E0L6_9EURY</name>
<dbReference type="AlphaFoldDB" id="A0A8T8E0L6"/>
<reference evidence="2 3" key="1">
    <citation type="submission" date="2021-01" db="EMBL/GenBank/DDBJ databases">
        <title>Genome Sequence and Methylation Pattern of Haloterrigena salifodinae BOL5-1, An Extremely Halophilic Archaeon from a Bolivian Salt Mine.</title>
        <authorList>
            <person name="DasSarma P."/>
            <person name="Anton B.P."/>
            <person name="DasSarma S.L."/>
            <person name="von Ehrenheim H.A.L."/>
            <person name="Martinez F.L."/>
            <person name="Guzman D."/>
            <person name="Roberts R.J."/>
            <person name="DasSarma S."/>
        </authorList>
    </citation>
    <scope>NUCLEOTIDE SEQUENCE [LARGE SCALE GENOMIC DNA]</scope>
    <source>
        <strain evidence="2 3">BOL5-1</strain>
    </source>
</reference>
<dbReference type="EMBL" id="CP069188">
    <property type="protein sequence ID" value="QRV15345.1"/>
    <property type="molecule type" value="Genomic_DNA"/>
</dbReference>
<dbReference type="Proteomes" id="UP000637819">
    <property type="component" value="Chromosome"/>
</dbReference>
<dbReference type="OrthoDB" id="132173at2157"/>